<gene>
    <name evidence="2" type="ORF">MNBD_ALPHA06-302</name>
</gene>
<dbReference type="PANTHER" id="PTHR43679">
    <property type="entry name" value="OCTANOYLTRANSFERASE LIPM-RELATED"/>
    <property type="match status" value="1"/>
</dbReference>
<name>A0A3B0RD14_9ZZZZ</name>
<evidence type="ECO:0000259" key="1">
    <source>
        <dbReference type="PROSITE" id="PS51733"/>
    </source>
</evidence>
<feature type="domain" description="BPL/LPL catalytic" evidence="1">
    <location>
        <begin position="33"/>
        <end position="224"/>
    </location>
</feature>
<reference evidence="2" key="1">
    <citation type="submission" date="2018-06" db="EMBL/GenBank/DDBJ databases">
        <authorList>
            <person name="Zhirakovskaya E."/>
        </authorList>
    </citation>
    <scope>NUCLEOTIDE SEQUENCE</scope>
</reference>
<accession>A0A3B0RD14</accession>
<dbReference type="Pfam" id="PF21948">
    <property type="entry name" value="LplA-B_cat"/>
    <property type="match status" value="1"/>
</dbReference>
<dbReference type="InterPro" id="IPR004143">
    <property type="entry name" value="BPL_LPL_catalytic"/>
</dbReference>
<protein>
    <recommendedName>
        <fullName evidence="1">BPL/LPL catalytic domain-containing protein</fullName>
    </recommendedName>
</protein>
<dbReference type="Gene3D" id="3.30.390.50">
    <property type="entry name" value="CO dehydrogenase flavoprotein, C-terminal domain"/>
    <property type="match status" value="1"/>
</dbReference>
<dbReference type="SUPFAM" id="SSF55681">
    <property type="entry name" value="Class II aaRS and biotin synthetases"/>
    <property type="match status" value="1"/>
</dbReference>
<dbReference type="CDD" id="cd16443">
    <property type="entry name" value="LplA"/>
    <property type="match status" value="1"/>
</dbReference>
<dbReference type="Gene3D" id="3.30.930.10">
    <property type="entry name" value="Bira Bifunctional Protein, Domain 2"/>
    <property type="match status" value="1"/>
</dbReference>
<dbReference type="EMBL" id="UOEE01000096">
    <property type="protein sequence ID" value="VAV89859.1"/>
    <property type="molecule type" value="Genomic_DNA"/>
</dbReference>
<dbReference type="PANTHER" id="PTHR43679:SF2">
    <property type="entry name" value="OCTANOYL-[GCVH]:PROTEIN N-OCTANOYLTRANSFERASE"/>
    <property type="match status" value="1"/>
</dbReference>
<organism evidence="2">
    <name type="scientific">hydrothermal vent metagenome</name>
    <dbReference type="NCBI Taxonomy" id="652676"/>
    <lineage>
        <taxon>unclassified sequences</taxon>
        <taxon>metagenomes</taxon>
        <taxon>ecological metagenomes</taxon>
    </lineage>
</organism>
<evidence type="ECO:0000313" key="2">
    <source>
        <dbReference type="EMBL" id="VAV89859.1"/>
    </source>
</evidence>
<proteinExistence type="predicted"/>
<dbReference type="AlphaFoldDB" id="A0A3B0RD14"/>
<dbReference type="PROSITE" id="PS51733">
    <property type="entry name" value="BPL_LPL_CATALYTIC"/>
    <property type="match status" value="1"/>
</dbReference>
<dbReference type="InterPro" id="IPR045864">
    <property type="entry name" value="aa-tRNA-synth_II/BPL/LPL"/>
</dbReference>
<sequence>MNKPEFRVIDTGLRTGRQNIAFDAAMIEAHQNGDIGDSIRFIHFQPCALVGRHQDLSRELKLDFCKKNNIQTVRRLTGGGAIYMDPGQIGWCLVFSRKTLGVSDLSGLATMICQAAAAGLSKLGINAKFRPRNDIEVDGRKIAGTGGFFDGDTLFYQGTVLIDTDPATMMGALNVAKAKLEKKGLDKATDRVTTLKELLGTPPDIATIQQAMLAGFIEQLGIATRPEQASNIEEKLAKAFYDEEIGQDEFVSEIDCADANPDVLQGSHTGPGGTVTAFVRLEGQRNDRIREVLLTGDFFVTPPRIILDLESALRRVTLDEVQTVTEQFFANADVGLLSIAPKDFAQAISNACSL</sequence>
<dbReference type="InterPro" id="IPR050664">
    <property type="entry name" value="Octanoyltrans_LipM/LipL"/>
</dbReference>